<protein>
    <submittedName>
        <fullName evidence="3">Dihydroorotase</fullName>
        <ecNumber evidence="3">3.5.2.3</ecNumber>
    </submittedName>
</protein>
<evidence type="ECO:0000256" key="1">
    <source>
        <dbReference type="ARBA" id="ARBA00022975"/>
    </source>
</evidence>
<dbReference type="InterPro" id="IPR004722">
    <property type="entry name" value="DHOase"/>
</dbReference>
<dbReference type="Gene3D" id="3.20.20.140">
    <property type="entry name" value="Metal-dependent hydrolases"/>
    <property type="match status" value="1"/>
</dbReference>
<keyword evidence="3" id="KW-0378">Hydrolase</keyword>
<dbReference type="EC" id="3.5.2.3" evidence="3"/>
<proteinExistence type="predicted"/>
<reference evidence="3 4" key="1">
    <citation type="submission" date="2019-04" db="EMBL/GenBank/DDBJ databases">
        <title>Lampropedia sp YIM MLB12 draf genome.</title>
        <authorList>
            <person name="Wang Y.-X."/>
        </authorList>
    </citation>
    <scope>NUCLEOTIDE SEQUENCE [LARGE SCALE GENOMIC DNA]</scope>
    <source>
        <strain evidence="3 4">YIM MLB12</strain>
    </source>
</reference>
<dbReference type="InterPro" id="IPR011059">
    <property type="entry name" value="Metal-dep_hydrolase_composite"/>
</dbReference>
<dbReference type="InterPro" id="IPR050138">
    <property type="entry name" value="DHOase/Allantoinase_Hydrolase"/>
</dbReference>
<dbReference type="EMBL" id="SSWX01000025">
    <property type="protein sequence ID" value="THJ31308.1"/>
    <property type="molecule type" value="Genomic_DNA"/>
</dbReference>
<dbReference type="InterPro" id="IPR032466">
    <property type="entry name" value="Metal_Hydrolase"/>
</dbReference>
<evidence type="ECO:0000259" key="2">
    <source>
        <dbReference type="Pfam" id="PF12890"/>
    </source>
</evidence>
<dbReference type="GO" id="GO:0005737">
    <property type="term" value="C:cytoplasm"/>
    <property type="evidence" value="ECO:0007669"/>
    <property type="project" value="TreeGrafter"/>
</dbReference>
<gene>
    <name evidence="3" type="ORF">E8K88_15600</name>
</gene>
<dbReference type="RefSeq" id="WP_136407602.1">
    <property type="nucleotide sequence ID" value="NZ_SSWX01000025.1"/>
</dbReference>
<comment type="caution">
    <text evidence="3">The sequence shown here is derived from an EMBL/GenBank/DDBJ whole genome shotgun (WGS) entry which is preliminary data.</text>
</comment>
<dbReference type="SUPFAM" id="SSF51556">
    <property type="entry name" value="Metallo-dependent hydrolases"/>
    <property type="match status" value="1"/>
</dbReference>
<dbReference type="InterPro" id="IPR024403">
    <property type="entry name" value="DHOase_cat"/>
</dbReference>
<dbReference type="GO" id="GO:0006221">
    <property type="term" value="P:pyrimidine nucleotide biosynthetic process"/>
    <property type="evidence" value="ECO:0007669"/>
    <property type="project" value="UniProtKB-KW"/>
</dbReference>
<evidence type="ECO:0000313" key="3">
    <source>
        <dbReference type="EMBL" id="THJ31308.1"/>
    </source>
</evidence>
<organism evidence="3 4">
    <name type="scientific">Lampropedia aestuarii</name>
    <dbReference type="NCBI Taxonomy" id="2562762"/>
    <lineage>
        <taxon>Bacteria</taxon>
        <taxon>Pseudomonadati</taxon>
        <taxon>Pseudomonadota</taxon>
        <taxon>Betaproteobacteria</taxon>
        <taxon>Burkholderiales</taxon>
        <taxon>Comamonadaceae</taxon>
        <taxon>Lampropedia</taxon>
    </lineage>
</organism>
<accession>A0A4S5BNI9</accession>
<dbReference type="NCBIfam" id="TIGR00857">
    <property type="entry name" value="pyrC_multi"/>
    <property type="match status" value="1"/>
</dbReference>
<dbReference type="OrthoDB" id="9803027at2"/>
<dbReference type="AlphaFoldDB" id="A0A4S5BNI9"/>
<dbReference type="NCBIfam" id="NF005791">
    <property type="entry name" value="PRK07627.1"/>
    <property type="match status" value="1"/>
</dbReference>
<dbReference type="GO" id="GO:0004038">
    <property type="term" value="F:allantoinase activity"/>
    <property type="evidence" value="ECO:0007669"/>
    <property type="project" value="TreeGrafter"/>
</dbReference>
<dbReference type="Proteomes" id="UP000306236">
    <property type="component" value="Unassembled WGS sequence"/>
</dbReference>
<name>A0A4S5BNI9_9BURK</name>
<dbReference type="CDD" id="cd01317">
    <property type="entry name" value="DHOase_IIa"/>
    <property type="match status" value="1"/>
</dbReference>
<keyword evidence="1" id="KW-0665">Pyrimidine biosynthesis</keyword>
<dbReference type="Gene3D" id="2.30.40.10">
    <property type="entry name" value="Urease, subunit C, domain 1"/>
    <property type="match status" value="1"/>
</dbReference>
<dbReference type="GO" id="GO:0006145">
    <property type="term" value="P:purine nucleobase catabolic process"/>
    <property type="evidence" value="ECO:0007669"/>
    <property type="project" value="TreeGrafter"/>
</dbReference>
<sequence length="437" mass="46059">MGILIQGGRIIDPASGMDAVGDLAIANGRIVGVGTAPAGFVAQRTIAADGMWVLPGVVDLCARLREPGFEHAGMLESEMRAAVSGGITSLVCPPDTDPVLDEAGLVEMLKLRAKNVRQARLLPLGALTKGLQGEVLTEMSHLTRAGCIGFGQAEWPLKNNQVLQRVLQYAGTFNFSVWLRPQDAALGGGVAASGALAQRMGLSGVPVAAETIALHTIFELLRSSPCHVHLCRISSAQGVELIRQAKREGLNVTADVSINSLFLTDMDIGYFDSRARLQPPLRQQRDRDALVAGLLDGTIDALVSDHAPVDNDEKELPFAEAEPGATGVELLLPLAHKWAQAQDISFTQALARITSGAAGILQHALGTLNASIGQLVQGGVADVAVYDPNATWQVQAQALLSQGKFTPFDGSALPGRVQTTIVAGEIAFEREVERAVA</sequence>
<dbReference type="GO" id="GO:0004151">
    <property type="term" value="F:dihydroorotase activity"/>
    <property type="evidence" value="ECO:0007669"/>
    <property type="project" value="UniProtKB-EC"/>
</dbReference>
<dbReference type="SUPFAM" id="SSF51338">
    <property type="entry name" value="Composite domain of metallo-dependent hydrolases"/>
    <property type="match status" value="1"/>
</dbReference>
<feature type="domain" description="Dihydroorotase catalytic" evidence="2">
    <location>
        <begin position="53"/>
        <end position="235"/>
    </location>
</feature>
<dbReference type="PANTHER" id="PTHR43668:SF2">
    <property type="entry name" value="ALLANTOINASE"/>
    <property type="match status" value="1"/>
</dbReference>
<dbReference type="Pfam" id="PF12890">
    <property type="entry name" value="DHOase"/>
    <property type="match status" value="1"/>
</dbReference>
<dbReference type="PANTHER" id="PTHR43668">
    <property type="entry name" value="ALLANTOINASE"/>
    <property type="match status" value="1"/>
</dbReference>
<dbReference type="GO" id="GO:0046872">
    <property type="term" value="F:metal ion binding"/>
    <property type="evidence" value="ECO:0007669"/>
    <property type="project" value="InterPro"/>
</dbReference>
<keyword evidence="4" id="KW-1185">Reference proteome</keyword>
<evidence type="ECO:0000313" key="4">
    <source>
        <dbReference type="Proteomes" id="UP000306236"/>
    </source>
</evidence>